<keyword evidence="3" id="KW-1185">Reference proteome</keyword>
<evidence type="ECO:0000313" key="3">
    <source>
        <dbReference type="Proteomes" id="UP000182229"/>
    </source>
</evidence>
<protein>
    <recommendedName>
        <fullName evidence="1">FHA domain-containing protein</fullName>
    </recommendedName>
</protein>
<dbReference type="STRING" id="83449.BON30_11090"/>
<organism evidence="2 3">
    <name type="scientific">Cystobacter ferrugineus</name>
    <dbReference type="NCBI Taxonomy" id="83449"/>
    <lineage>
        <taxon>Bacteria</taxon>
        <taxon>Pseudomonadati</taxon>
        <taxon>Myxococcota</taxon>
        <taxon>Myxococcia</taxon>
        <taxon>Myxococcales</taxon>
        <taxon>Cystobacterineae</taxon>
        <taxon>Archangiaceae</taxon>
        <taxon>Cystobacter</taxon>
    </lineage>
</organism>
<dbReference type="PROSITE" id="PS50006">
    <property type="entry name" value="FHA_DOMAIN"/>
    <property type="match status" value="1"/>
</dbReference>
<dbReference type="SMART" id="SM00240">
    <property type="entry name" value="FHA"/>
    <property type="match status" value="1"/>
</dbReference>
<reference evidence="2 3" key="2">
    <citation type="submission" date="2016-12" db="EMBL/GenBank/DDBJ databases">
        <title>Draft Genome Sequence of Cystobacter ferrugineus Strain Cbfe23.</title>
        <authorList>
            <person name="Akbar S."/>
            <person name="Dowd S.E."/>
            <person name="Stevens D.C."/>
        </authorList>
    </citation>
    <scope>NUCLEOTIDE SEQUENCE [LARGE SCALE GENOMIC DNA]</scope>
    <source>
        <strain evidence="2 3">Cbfe23</strain>
    </source>
</reference>
<reference evidence="3" key="1">
    <citation type="submission" date="2016-11" db="EMBL/GenBank/DDBJ databases">
        <authorList>
            <person name="Shukria A."/>
            <person name="Stevens D.C."/>
        </authorList>
    </citation>
    <scope>NUCLEOTIDE SEQUENCE [LARGE SCALE GENOMIC DNA]</scope>
    <source>
        <strain evidence="3">Cbfe23</strain>
    </source>
</reference>
<accession>A0A1L9BGR0</accession>
<gene>
    <name evidence="2" type="ORF">BON30_11090</name>
</gene>
<dbReference type="Proteomes" id="UP000182229">
    <property type="component" value="Unassembled WGS sequence"/>
</dbReference>
<dbReference type="Gene3D" id="3.90.1580.10">
    <property type="entry name" value="paralog of FGE (formylglycine-generating enzyme)"/>
    <property type="match status" value="1"/>
</dbReference>
<name>A0A1L9BGR0_9BACT</name>
<dbReference type="InterPro" id="IPR000253">
    <property type="entry name" value="FHA_dom"/>
</dbReference>
<evidence type="ECO:0000259" key="1">
    <source>
        <dbReference type="PROSITE" id="PS50006"/>
    </source>
</evidence>
<feature type="domain" description="FHA" evidence="1">
    <location>
        <begin position="24"/>
        <end position="73"/>
    </location>
</feature>
<dbReference type="InterPro" id="IPR005532">
    <property type="entry name" value="SUMF_dom"/>
</dbReference>
<dbReference type="RefSeq" id="WP_071897944.1">
    <property type="nucleotide sequence ID" value="NZ_MPIN01000002.1"/>
</dbReference>
<dbReference type="AlphaFoldDB" id="A0A1L9BGR0"/>
<dbReference type="Gene3D" id="2.60.200.20">
    <property type="match status" value="1"/>
</dbReference>
<dbReference type="CDD" id="cd00060">
    <property type="entry name" value="FHA"/>
    <property type="match status" value="1"/>
</dbReference>
<dbReference type="SUPFAM" id="SSF56436">
    <property type="entry name" value="C-type lectin-like"/>
    <property type="match status" value="1"/>
</dbReference>
<proteinExistence type="predicted"/>
<sequence>MFNITVGFIGENSTQTGILKRREIAIGRDPANDLVLDNGSVSRTHCRLVAIEGATIVLDENSKNGTWLNGKPVDHPSVLKFEDELVIGPYSLRVQSLVGQSIAQEAPGGVALNPRLGRTSSSAPGQTSLIKGLSTLETRRQELRWLMREPVAHPRVDGLLRAALRDDDLEVRLTGALTAARLRARELLPVLQSSDTPSLLQEVDEPRERRFLEQLWYGVIRYLQERRNPGDTVPGRDPLRPLWQLLAGDLEVKDSASLLLHSLSTPLETGPEPTALPPGVVEEGGLYFLRRSGVPLQWVAPIEHWLGAPPVRRVLSSGFFVARVPMDRPLAKWVGQPQPVRVVSDHEQVWLGSCKEAERLCAQLSELEGVTLRLPTADEWEMAARGTDGRRYPWGNMPQEDWEECSSPWGVDHLVGDVPEWTLEPDSGTQLLRGGVEARTWVRHPVYEGEEEFAAALRFVISGV</sequence>
<dbReference type="EMBL" id="MPIN01000002">
    <property type="protein sequence ID" value="OJH41396.1"/>
    <property type="molecule type" value="Genomic_DNA"/>
</dbReference>
<dbReference type="Pfam" id="PF03781">
    <property type="entry name" value="FGE-sulfatase"/>
    <property type="match status" value="1"/>
</dbReference>
<dbReference type="SUPFAM" id="SSF49879">
    <property type="entry name" value="SMAD/FHA domain"/>
    <property type="match status" value="1"/>
</dbReference>
<comment type="caution">
    <text evidence="2">The sequence shown here is derived from an EMBL/GenBank/DDBJ whole genome shotgun (WGS) entry which is preliminary data.</text>
</comment>
<dbReference type="InterPro" id="IPR042095">
    <property type="entry name" value="SUMF_sf"/>
</dbReference>
<dbReference type="Pfam" id="PF00498">
    <property type="entry name" value="FHA"/>
    <property type="match status" value="1"/>
</dbReference>
<dbReference type="InterPro" id="IPR016187">
    <property type="entry name" value="CTDL_fold"/>
</dbReference>
<evidence type="ECO:0000313" key="2">
    <source>
        <dbReference type="EMBL" id="OJH41396.1"/>
    </source>
</evidence>
<dbReference type="InterPro" id="IPR008984">
    <property type="entry name" value="SMAD_FHA_dom_sf"/>
</dbReference>